<reference evidence="3" key="1">
    <citation type="submission" date="2019-07" db="EMBL/GenBank/DDBJ databases">
        <authorList>
            <person name="Palmer J.M."/>
        </authorList>
    </citation>
    <scope>NUCLEOTIDE SEQUENCE</scope>
    <source>
        <strain evidence="3">PC9</strain>
    </source>
</reference>
<proteinExistence type="predicted"/>
<evidence type="ECO:0000313" key="3">
    <source>
        <dbReference type="EMBL" id="KAF7424915.1"/>
    </source>
</evidence>
<dbReference type="Proteomes" id="UP000623687">
    <property type="component" value="Unassembled WGS sequence"/>
</dbReference>
<feature type="transmembrane region" description="Helical" evidence="2">
    <location>
        <begin position="20"/>
        <end position="40"/>
    </location>
</feature>
<sequence length="276" mass="27795">MFLLNPEKGVASADQAPVFSLISFSSTVIRSLVALLLLPPQNSKKAKEREKMFAKVYTLTLLASLVAALQIAPLRDARSQGAVRVTWTNDADDTSRFASFSVFLHHPSFRSDFAILNNQRPADGGADVTLPVVPAQDGYTLRATDVGNINNEFAVSSPFSIGPEASSSSTIASSTSSSVSGSGSSTGTAAVTLSSGSGTVLSVPPTSAFGVTVSSSPTASSPAAGASSGSGSGSGTNTAAQGGATNFNGGEKMGMGVKGWAMGAAVMGLGWVVGGY</sequence>
<dbReference type="OrthoDB" id="5420143at2759"/>
<comment type="caution">
    <text evidence="3">The sequence shown here is derived from an EMBL/GenBank/DDBJ whole genome shotgun (WGS) entry which is preliminary data.</text>
</comment>
<evidence type="ECO:0000256" key="1">
    <source>
        <dbReference type="SAM" id="MobiDB-lite"/>
    </source>
</evidence>
<keyword evidence="2" id="KW-0812">Transmembrane</keyword>
<organism evidence="3 4">
    <name type="scientific">Pleurotus ostreatus</name>
    <name type="common">Oyster mushroom</name>
    <name type="synonym">White-rot fungus</name>
    <dbReference type="NCBI Taxonomy" id="5322"/>
    <lineage>
        <taxon>Eukaryota</taxon>
        <taxon>Fungi</taxon>
        <taxon>Dikarya</taxon>
        <taxon>Basidiomycota</taxon>
        <taxon>Agaricomycotina</taxon>
        <taxon>Agaricomycetes</taxon>
        <taxon>Agaricomycetidae</taxon>
        <taxon>Agaricales</taxon>
        <taxon>Pleurotineae</taxon>
        <taxon>Pleurotaceae</taxon>
        <taxon>Pleurotus</taxon>
    </lineage>
</organism>
<feature type="region of interest" description="Disordered" evidence="1">
    <location>
        <begin position="161"/>
        <end position="189"/>
    </location>
</feature>
<feature type="compositionally biased region" description="Low complexity" evidence="1">
    <location>
        <begin position="235"/>
        <end position="244"/>
    </location>
</feature>
<protein>
    <submittedName>
        <fullName evidence="3">Uncharacterized protein</fullName>
    </submittedName>
</protein>
<dbReference type="AlphaFoldDB" id="A0A8H7DQ04"/>
<evidence type="ECO:0000256" key="2">
    <source>
        <dbReference type="SAM" id="Phobius"/>
    </source>
</evidence>
<dbReference type="RefSeq" id="XP_036629109.1">
    <property type="nucleotide sequence ID" value="XM_036779720.1"/>
</dbReference>
<dbReference type="GeneID" id="59380044"/>
<keyword evidence="4" id="KW-1185">Reference proteome</keyword>
<evidence type="ECO:0000313" key="4">
    <source>
        <dbReference type="Proteomes" id="UP000623687"/>
    </source>
</evidence>
<keyword evidence="2" id="KW-0472">Membrane</keyword>
<dbReference type="EMBL" id="JACETU010000007">
    <property type="protein sequence ID" value="KAF7424915.1"/>
    <property type="molecule type" value="Genomic_DNA"/>
</dbReference>
<dbReference type="VEuPathDB" id="FungiDB:PC9H_010226"/>
<gene>
    <name evidence="3" type="ORF">PC9H_010226</name>
</gene>
<keyword evidence="2" id="KW-1133">Transmembrane helix</keyword>
<feature type="compositionally biased region" description="Low complexity" evidence="1">
    <location>
        <begin position="212"/>
        <end position="227"/>
    </location>
</feature>
<feature type="compositionally biased region" description="Low complexity" evidence="1">
    <location>
        <begin position="165"/>
        <end position="189"/>
    </location>
</feature>
<feature type="transmembrane region" description="Helical" evidence="2">
    <location>
        <begin position="52"/>
        <end position="72"/>
    </location>
</feature>
<name>A0A8H7DQ04_PLEOS</name>
<feature type="region of interest" description="Disordered" evidence="1">
    <location>
        <begin position="212"/>
        <end position="244"/>
    </location>
</feature>
<accession>A0A8H7DQ04</accession>